<comment type="caution">
    <text evidence="1">The sequence shown here is derived from an EMBL/GenBank/DDBJ whole genome shotgun (WGS) entry which is preliminary data.</text>
</comment>
<gene>
    <name evidence="1" type="ORF">C8D74_1101</name>
</gene>
<keyword evidence="2" id="KW-1185">Reference proteome</keyword>
<dbReference type="AlphaFoldDB" id="A0A4R8EUR5"/>
<sequence>MKKLSVFFMILAIGLLFVSCANLPIGGDGTGNDITNDVIINTFIGAMANRILYHPANLIMYHIERRSSFLSLFI</sequence>
<accession>A0A4R8EUR5</accession>
<name>A0A4R8EUR5_9BACT</name>
<evidence type="ECO:0000313" key="2">
    <source>
        <dbReference type="Proteomes" id="UP000294817"/>
    </source>
</evidence>
<dbReference type="Proteomes" id="UP000294817">
    <property type="component" value="Unassembled WGS sequence"/>
</dbReference>
<dbReference type="EMBL" id="SODZ01000010">
    <property type="protein sequence ID" value="TDX14455.1"/>
    <property type="molecule type" value="Genomic_DNA"/>
</dbReference>
<evidence type="ECO:0008006" key="3">
    <source>
        <dbReference type="Google" id="ProtNLM"/>
    </source>
</evidence>
<dbReference type="PROSITE" id="PS51257">
    <property type="entry name" value="PROKAR_LIPOPROTEIN"/>
    <property type="match status" value="1"/>
</dbReference>
<proteinExistence type="predicted"/>
<reference evidence="1 2" key="1">
    <citation type="submission" date="2019-03" db="EMBL/GenBank/DDBJ databases">
        <title>Genomic Encyclopedia of Type Strains, Phase IV (KMG-IV): sequencing the most valuable type-strain genomes for metagenomic binning, comparative biology and taxonomic classification.</title>
        <authorList>
            <person name="Goeker M."/>
        </authorList>
    </citation>
    <scope>NUCLEOTIDE SEQUENCE [LARGE SCALE GENOMIC DNA]</scope>
    <source>
        <strain evidence="1 2">DSM 13575</strain>
    </source>
</reference>
<evidence type="ECO:0000313" key="1">
    <source>
        <dbReference type="EMBL" id="TDX14455.1"/>
    </source>
</evidence>
<organism evidence="1 2">
    <name type="scientific">Petrotoga sibirica</name>
    <dbReference type="NCBI Taxonomy" id="156202"/>
    <lineage>
        <taxon>Bacteria</taxon>
        <taxon>Thermotogati</taxon>
        <taxon>Thermotogota</taxon>
        <taxon>Thermotogae</taxon>
        <taxon>Petrotogales</taxon>
        <taxon>Petrotogaceae</taxon>
        <taxon>Petrotoga</taxon>
    </lineage>
</organism>
<dbReference type="RefSeq" id="WP_134080040.1">
    <property type="nucleotide sequence ID" value="NZ_SODZ01000010.1"/>
</dbReference>
<protein>
    <recommendedName>
        <fullName evidence="3">Lipoprotein</fullName>
    </recommendedName>
</protein>